<evidence type="ECO:0000313" key="2">
    <source>
        <dbReference type="Proteomes" id="UP000186110"/>
    </source>
</evidence>
<sequence>MPIRISAPSVQSLKVQPLARGNVLSHATATVAKLIGGEPYLLTNRHVVTGRDNVTGECLDKNAALPDTLRVHFWARGLSHQETVDIPLYLEGRTDDQATRTWIEHPSYMHSADVVALHLQVPAEIELMPYVLDTSIAEDLIEPSDHVQVIGFPLSDKNSSPFGIWVAGFVASEPELNHLNAPYFLIDCRARKGQSGSPVIVATGGHGQMKRKDERHFNIASIHLLGLYSGRLGSDTDLGMVWKAWLLRELLTYAHTVRAQS</sequence>
<dbReference type="RefSeq" id="WP_029706396.1">
    <property type="nucleotide sequence ID" value="NZ_CP019239.1"/>
</dbReference>
<dbReference type="EMBL" id="CP019239">
    <property type="protein sequence ID" value="APW41188.1"/>
    <property type="molecule type" value="Genomic_DNA"/>
</dbReference>
<dbReference type="InterPro" id="IPR009003">
    <property type="entry name" value="Peptidase_S1_PA"/>
</dbReference>
<dbReference type="Gene3D" id="2.40.10.10">
    <property type="entry name" value="Trypsin-like serine proteases"/>
    <property type="match status" value="1"/>
</dbReference>
<evidence type="ECO:0008006" key="3">
    <source>
        <dbReference type="Google" id="ProtNLM"/>
    </source>
</evidence>
<accession>A0A1P8K5B3</accession>
<evidence type="ECO:0000313" key="1">
    <source>
        <dbReference type="EMBL" id="APW41188.1"/>
    </source>
</evidence>
<dbReference type="AlphaFoldDB" id="A0A1P8K5B3"/>
<reference evidence="1 2" key="1">
    <citation type="submission" date="2017-01" db="EMBL/GenBank/DDBJ databases">
        <authorList>
            <person name="Mah S.A."/>
            <person name="Swanson W.J."/>
            <person name="Moy G.W."/>
            <person name="Vacquier V.D."/>
        </authorList>
    </citation>
    <scope>NUCLEOTIDE SEQUENCE [LARGE SCALE GENOMIC DNA]</scope>
    <source>
        <strain evidence="1 2">DSM 22694</strain>
    </source>
</reference>
<dbReference type="KEGG" id="rsb:RS694_00590"/>
<keyword evidence="2" id="KW-1185">Reference proteome</keyword>
<dbReference type="SUPFAM" id="SSF50494">
    <property type="entry name" value="Trypsin-like serine proteases"/>
    <property type="match status" value="1"/>
</dbReference>
<dbReference type="InterPro" id="IPR043504">
    <property type="entry name" value="Peptidase_S1_PA_chymotrypsin"/>
</dbReference>
<dbReference type="Pfam" id="PF13365">
    <property type="entry name" value="Trypsin_2"/>
    <property type="match status" value="1"/>
</dbReference>
<dbReference type="Proteomes" id="UP000186110">
    <property type="component" value="Chromosome"/>
</dbReference>
<protein>
    <recommendedName>
        <fullName evidence="3">Serine protease</fullName>
    </recommendedName>
</protein>
<gene>
    <name evidence="1" type="ORF">RS694_00590</name>
</gene>
<proteinExistence type="predicted"/>
<dbReference type="STRING" id="1484693.RS694_00590"/>
<organism evidence="1 2">
    <name type="scientific">Rhodoferax saidenbachensis</name>
    <dbReference type="NCBI Taxonomy" id="1484693"/>
    <lineage>
        <taxon>Bacteria</taxon>
        <taxon>Pseudomonadati</taxon>
        <taxon>Pseudomonadota</taxon>
        <taxon>Betaproteobacteria</taxon>
        <taxon>Burkholderiales</taxon>
        <taxon>Comamonadaceae</taxon>
        <taxon>Rhodoferax</taxon>
    </lineage>
</organism>
<name>A0A1P8K5B3_9BURK</name>